<sequence>MTNLTSRQQVEDAWRNYETTAFVHVPNPQAYSLRPNRGVVAGTENIYMLSAHHQLHCLRQLHLSFFDSRLHRERDTAQDRKHAEHCFDYLRQGIICAGDSTLEGPDLGKSSLSGNGVVHQCRAWDGSGGLESWRKSHAPLVG</sequence>
<dbReference type="Proteomes" id="UP001303115">
    <property type="component" value="Unassembled WGS sequence"/>
</dbReference>
<evidence type="ECO:0000256" key="8">
    <source>
        <dbReference type="ARBA" id="ARBA00023180"/>
    </source>
</evidence>
<evidence type="ECO:0000256" key="3">
    <source>
        <dbReference type="ARBA" id="ARBA00022692"/>
    </source>
</evidence>
<evidence type="ECO:0000256" key="6">
    <source>
        <dbReference type="ARBA" id="ARBA00023026"/>
    </source>
</evidence>
<comment type="pathway">
    <text evidence="2">Mycotoxin biosynthesis.</text>
</comment>
<comment type="caution">
    <text evidence="10">The sequence shown here is derived from an EMBL/GenBank/DDBJ whole genome shotgun (WGS) entry which is preliminary data.</text>
</comment>
<proteinExistence type="inferred from homology"/>
<protein>
    <submittedName>
        <fullName evidence="10">Uncharacterized protein</fullName>
    </submittedName>
</protein>
<comment type="similarity">
    <text evidence="9">Belongs to the ustYa family.</text>
</comment>
<dbReference type="GO" id="GO:0016491">
    <property type="term" value="F:oxidoreductase activity"/>
    <property type="evidence" value="ECO:0007669"/>
    <property type="project" value="UniProtKB-KW"/>
</dbReference>
<evidence type="ECO:0000256" key="7">
    <source>
        <dbReference type="ARBA" id="ARBA00023136"/>
    </source>
</evidence>
<evidence type="ECO:0000256" key="9">
    <source>
        <dbReference type="ARBA" id="ARBA00035112"/>
    </source>
</evidence>
<dbReference type="GO" id="GO:0043386">
    <property type="term" value="P:mycotoxin biosynthetic process"/>
    <property type="evidence" value="ECO:0007669"/>
    <property type="project" value="InterPro"/>
</dbReference>
<evidence type="ECO:0000313" key="10">
    <source>
        <dbReference type="EMBL" id="KAK4031471.1"/>
    </source>
</evidence>
<keyword evidence="4" id="KW-1133">Transmembrane helix</keyword>
<keyword evidence="6" id="KW-0843">Virulence</keyword>
<keyword evidence="3" id="KW-0812">Transmembrane</keyword>
<evidence type="ECO:0000256" key="1">
    <source>
        <dbReference type="ARBA" id="ARBA00004167"/>
    </source>
</evidence>
<dbReference type="PANTHER" id="PTHR33365">
    <property type="entry name" value="YALI0B05434P"/>
    <property type="match status" value="1"/>
</dbReference>
<dbReference type="GO" id="GO:0016020">
    <property type="term" value="C:membrane"/>
    <property type="evidence" value="ECO:0007669"/>
    <property type="project" value="UniProtKB-SubCell"/>
</dbReference>
<accession>A0AAN6P4A0</accession>
<dbReference type="Pfam" id="PF11807">
    <property type="entry name" value="UstYa"/>
    <property type="match status" value="1"/>
</dbReference>
<dbReference type="EMBL" id="MU854795">
    <property type="protein sequence ID" value="KAK4031471.1"/>
    <property type="molecule type" value="Genomic_DNA"/>
</dbReference>
<comment type="subcellular location">
    <subcellularLocation>
        <location evidence="1">Membrane</location>
        <topology evidence="1">Single-pass membrane protein</topology>
    </subcellularLocation>
</comment>
<gene>
    <name evidence="10" type="ORF">C8A01DRAFT_51454</name>
</gene>
<evidence type="ECO:0000256" key="4">
    <source>
        <dbReference type="ARBA" id="ARBA00022989"/>
    </source>
</evidence>
<keyword evidence="11" id="KW-1185">Reference proteome</keyword>
<organism evidence="10 11">
    <name type="scientific">Parachaetomium inaequale</name>
    <dbReference type="NCBI Taxonomy" id="2588326"/>
    <lineage>
        <taxon>Eukaryota</taxon>
        <taxon>Fungi</taxon>
        <taxon>Dikarya</taxon>
        <taxon>Ascomycota</taxon>
        <taxon>Pezizomycotina</taxon>
        <taxon>Sordariomycetes</taxon>
        <taxon>Sordariomycetidae</taxon>
        <taxon>Sordariales</taxon>
        <taxon>Chaetomiaceae</taxon>
        <taxon>Parachaetomium</taxon>
    </lineage>
</organism>
<evidence type="ECO:0000313" key="11">
    <source>
        <dbReference type="Proteomes" id="UP001303115"/>
    </source>
</evidence>
<evidence type="ECO:0000256" key="5">
    <source>
        <dbReference type="ARBA" id="ARBA00023002"/>
    </source>
</evidence>
<keyword evidence="5" id="KW-0560">Oxidoreductase</keyword>
<reference evidence="11" key="1">
    <citation type="journal article" date="2023" name="Mol. Phylogenet. Evol.">
        <title>Genome-scale phylogeny and comparative genomics of the fungal order Sordariales.</title>
        <authorList>
            <person name="Hensen N."/>
            <person name="Bonometti L."/>
            <person name="Westerberg I."/>
            <person name="Brannstrom I.O."/>
            <person name="Guillou S."/>
            <person name="Cros-Aarteil S."/>
            <person name="Calhoun S."/>
            <person name="Haridas S."/>
            <person name="Kuo A."/>
            <person name="Mondo S."/>
            <person name="Pangilinan J."/>
            <person name="Riley R."/>
            <person name="LaButti K."/>
            <person name="Andreopoulos B."/>
            <person name="Lipzen A."/>
            <person name="Chen C."/>
            <person name="Yan M."/>
            <person name="Daum C."/>
            <person name="Ng V."/>
            <person name="Clum A."/>
            <person name="Steindorff A."/>
            <person name="Ohm R.A."/>
            <person name="Martin F."/>
            <person name="Silar P."/>
            <person name="Natvig D.O."/>
            <person name="Lalanne C."/>
            <person name="Gautier V."/>
            <person name="Ament-Velasquez S.L."/>
            <person name="Kruys A."/>
            <person name="Hutchinson M.I."/>
            <person name="Powell A.J."/>
            <person name="Barry K."/>
            <person name="Miller A.N."/>
            <person name="Grigoriev I.V."/>
            <person name="Debuchy R."/>
            <person name="Gladieux P."/>
            <person name="Hiltunen Thoren M."/>
            <person name="Johannesson H."/>
        </authorList>
    </citation>
    <scope>NUCLEOTIDE SEQUENCE [LARGE SCALE GENOMIC DNA]</scope>
    <source>
        <strain evidence="11">CBS 284.82</strain>
    </source>
</reference>
<dbReference type="InterPro" id="IPR021765">
    <property type="entry name" value="UstYa-like"/>
</dbReference>
<name>A0AAN6P4A0_9PEZI</name>
<keyword evidence="7" id="KW-0472">Membrane</keyword>
<keyword evidence="8" id="KW-0325">Glycoprotein</keyword>
<dbReference type="PANTHER" id="PTHR33365:SF11">
    <property type="entry name" value="TAT PATHWAY SIGNAL SEQUENCE"/>
    <property type="match status" value="1"/>
</dbReference>
<dbReference type="AlphaFoldDB" id="A0AAN6P4A0"/>
<evidence type="ECO:0000256" key="2">
    <source>
        <dbReference type="ARBA" id="ARBA00004685"/>
    </source>
</evidence>